<organism evidence="2">
    <name type="scientific">Capitella teleta</name>
    <name type="common">Polychaete worm</name>
    <dbReference type="NCBI Taxonomy" id="283909"/>
    <lineage>
        <taxon>Eukaryota</taxon>
        <taxon>Metazoa</taxon>
        <taxon>Spiralia</taxon>
        <taxon>Lophotrochozoa</taxon>
        <taxon>Annelida</taxon>
        <taxon>Polychaeta</taxon>
        <taxon>Sedentaria</taxon>
        <taxon>Scolecida</taxon>
        <taxon>Capitellidae</taxon>
        <taxon>Capitella</taxon>
    </lineage>
</organism>
<gene>
    <name evidence="2" type="ORF">CAPTEDRAFT_208937</name>
</gene>
<evidence type="ECO:0000313" key="2">
    <source>
        <dbReference type="EMBL" id="ELU02804.1"/>
    </source>
</evidence>
<sequence>MAADQIKSHLTPADVSKIVPLGEQMHASSCSLLATDGGQMCGQCAAFSQVVDARRASADTTLHKNTPLRTASKQQLIDALKTERHSVSKLKKTVKALTKQKKELVSIDDTFHKTLTGIMDERNENASEFVQLFWEEQKKMHARTMSGHRWHPMMIRYALLLHSQSPAAYAIIRKSGIMKLPGETTLRAYTNAIHPTVGFNIHVIMEIKKEADKLPPNQKFVTLLHDEMSIKTGLVYDQRSGELVGFLNQPVDELPTIEEDLATHVLVFYVVGIN</sequence>
<dbReference type="HOGENOM" id="CLU_1017681_0_0_1"/>
<evidence type="ECO:0000259" key="1">
    <source>
        <dbReference type="Pfam" id="PF21787"/>
    </source>
</evidence>
<evidence type="ECO:0000313" key="3">
    <source>
        <dbReference type="EnsemblMetazoa" id="CapteP208937"/>
    </source>
</evidence>
<reference evidence="2 4" key="2">
    <citation type="journal article" date="2013" name="Nature">
        <title>Insights into bilaterian evolution from three spiralian genomes.</title>
        <authorList>
            <person name="Simakov O."/>
            <person name="Marletaz F."/>
            <person name="Cho S.J."/>
            <person name="Edsinger-Gonzales E."/>
            <person name="Havlak P."/>
            <person name="Hellsten U."/>
            <person name="Kuo D.H."/>
            <person name="Larsson T."/>
            <person name="Lv J."/>
            <person name="Arendt D."/>
            <person name="Savage R."/>
            <person name="Osoegawa K."/>
            <person name="de Jong P."/>
            <person name="Grimwood J."/>
            <person name="Chapman J.A."/>
            <person name="Shapiro H."/>
            <person name="Aerts A."/>
            <person name="Otillar R.P."/>
            <person name="Terry A.Y."/>
            <person name="Boore J.L."/>
            <person name="Grigoriev I.V."/>
            <person name="Lindberg D.R."/>
            <person name="Seaver E.C."/>
            <person name="Weisblat D.A."/>
            <person name="Putnam N.H."/>
            <person name="Rokhsar D.S."/>
        </authorList>
    </citation>
    <scope>NUCLEOTIDE SEQUENCE</scope>
    <source>
        <strain evidence="2 4">I ESC-2004</strain>
    </source>
</reference>
<feature type="non-terminal residue" evidence="2">
    <location>
        <position position="274"/>
    </location>
</feature>
<proteinExistence type="predicted"/>
<reference evidence="4" key="1">
    <citation type="submission" date="2012-12" db="EMBL/GenBank/DDBJ databases">
        <authorList>
            <person name="Hellsten U."/>
            <person name="Grimwood J."/>
            <person name="Chapman J.A."/>
            <person name="Shapiro H."/>
            <person name="Aerts A."/>
            <person name="Otillar R.P."/>
            <person name="Terry A.Y."/>
            <person name="Boore J.L."/>
            <person name="Simakov O."/>
            <person name="Marletaz F."/>
            <person name="Cho S.-J."/>
            <person name="Edsinger-Gonzales E."/>
            <person name="Havlak P."/>
            <person name="Kuo D.-H."/>
            <person name="Larsson T."/>
            <person name="Lv J."/>
            <person name="Arendt D."/>
            <person name="Savage R."/>
            <person name="Osoegawa K."/>
            <person name="de Jong P."/>
            <person name="Lindberg D.R."/>
            <person name="Seaver E.C."/>
            <person name="Weisblat D.A."/>
            <person name="Putnam N.H."/>
            <person name="Grigoriev I.V."/>
            <person name="Rokhsar D.S."/>
        </authorList>
    </citation>
    <scope>NUCLEOTIDE SEQUENCE</scope>
    <source>
        <strain evidence="4">I ESC-2004</strain>
    </source>
</reference>
<dbReference type="EMBL" id="AMQN01045865">
    <property type="status" value="NOT_ANNOTATED_CDS"/>
    <property type="molecule type" value="Genomic_DNA"/>
</dbReference>
<dbReference type="EMBL" id="KB303739">
    <property type="protein sequence ID" value="ELU02804.1"/>
    <property type="molecule type" value="Genomic_DNA"/>
</dbReference>
<dbReference type="OMA" id="MICNERE"/>
<dbReference type="EnsemblMetazoa" id="CapteT208937">
    <property type="protein sequence ID" value="CapteP208937"/>
    <property type="gene ID" value="CapteG208937"/>
</dbReference>
<dbReference type="Pfam" id="PF21787">
    <property type="entry name" value="TNP-like_RNaseH_N"/>
    <property type="match status" value="1"/>
</dbReference>
<reference evidence="3" key="3">
    <citation type="submission" date="2015-06" db="UniProtKB">
        <authorList>
            <consortium name="EnsemblMetazoa"/>
        </authorList>
    </citation>
    <scope>IDENTIFICATION</scope>
</reference>
<dbReference type="Proteomes" id="UP000014760">
    <property type="component" value="Unassembled WGS sequence"/>
</dbReference>
<accession>R7U9Z0</accession>
<dbReference type="OrthoDB" id="6095245at2759"/>
<evidence type="ECO:0000313" key="4">
    <source>
        <dbReference type="Proteomes" id="UP000014760"/>
    </source>
</evidence>
<dbReference type="AlphaFoldDB" id="R7U9Z0"/>
<keyword evidence="4" id="KW-1185">Reference proteome</keyword>
<feature type="domain" description="Transposable element P transposase-like RNase H" evidence="1">
    <location>
        <begin position="196"/>
        <end position="274"/>
    </location>
</feature>
<protein>
    <recommendedName>
        <fullName evidence="1">Transposable element P transposase-like RNase H domain-containing protein</fullName>
    </recommendedName>
</protein>
<name>R7U9Z0_CAPTE</name>
<dbReference type="InterPro" id="IPR048365">
    <property type="entry name" value="TNP-like_RNaseH_N"/>
</dbReference>